<feature type="transmembrane region" description="Helical" evidence="7">
    <location>
        <begin position="58"/>
        <end position="78"/>
    </location>
</feature>
<dbReference type="PANTHER" id="PTHR13906:SF4">
    <property type="entry name" value="LYSOPHOSPHOLIPID ACYLTRANSFERASE 6"/>
    <property type="match status" value="1"/>
</dbReference>
<keyword evidence="2" id="KW-0808">Transferase</keyword>
<dbReference type="Pfam" id="PF03062">
    <property type="entry name" value="MBOAT"/>
    <property type="match status" value="1"/>
</dbReference>
<reference evidence="8 9" key="1">
    <citation type="submission" date="2024-03" db="EMBL/GenBank/DDBJ databases">
        <title>The Acrasis kona genome and developmental transcriptomes reveal deep origins of eukaryotic multicellular pathways.</title>
        <authorList>
            <person name="Sheikh S."/>
            <person name="Fu C.-J."/>
            <person name="Brown M.W."/>
            <person name="Baldauf S.L."/>
        </authorList>
    </citation>
    <scope>NUCLEOTIDE SEQUENCE [LARGE SCALE GENOMIC DNA]</scope>
    <source>
        <strain evidence="8 9">ATCC MYA-3509</strain>
    </source>
</reference>
<dbReference type="GO" id="GO:0016746">
    <property type="term" value="F:acyltransferase activity"/>
    <property type="evidence" value="ECO:0007669"/>
    <property type="project" value="UniProtKB-KW"/>
</dbReference>
<evidence type="ECO:0000256" key="2">
    <source>
        <dbReference type="ARBA" id="ARBA00022679"/>
    </source>
</evidence>
<dbReference type="PANTHER" id="PTHR13906">
    <property type="entry name" value="PORCUPINE"/>
    <property type="match status" value="1"/>
</dbReference>
<evidence type="ECO:0000256" key="6">
    <source>
        <dbReference type="ARBA" id="ARBA00023315"/>
    </source>
</evidence>
<evidence type="ECO:0000256" key="5">
    <source>
        <dbReference type="ARBA" id="ARBA00023136"/>
    </source>
</evidence>
<keyword evidence="9" id="KW-1185">Reference proteome</keyword>
<dbReference type="EMBL" id="JAOPGA020000657">
    <property type="protein sequence ID" value="KAL0480438.1"/>
    <property type="molecule type" value="Genomic_DNA"/>
</dbReference>
<evidence type="ECO:0000256" key="3">
    <source>
        <dbReference type="ARBA" id="ARBA00022692"/>
    </source>
</evidence>
<evidence type="ECO:0000256" key="1">
    <source>
        <dbReference type="ARBA" id="ARBA00004141"/>
    </source>
</evidence>
<evidence type="ECO:0000256" key="7">
    <source>
        <dbReference type="SAM" id="Phobius"/>
    </source>
</evidence>
<dbReference type="AlphaFoldDB" id="A0AAW2YSQ5"/>
<keyword evidence="3 7" id="KW-0812">Transmembrane</keyword>
<keyword evidence="4 7" id="KW-1133">Transmembrane helix</keyword>
<keyword evidence="5 7" id="KW-0472">Membrane</keyword>
<evidence type="ECO:0000313" key="9">
    <source>
        <dbReference type="Proteomes" id="UP001431209"/>
    </source>
</evidence>
<comment type="subcellular location">
    <subcellularLocation>
        <location evidence="1">Membrane</location>
        <topology evidence="1">Multi-pass membrane protein</topology>
    </subcellularLocation>
</comment>
<dbReference type="InterPro" id="IPR049941">
    <property type="entry name" value="LPLAT_7/PORCN-like"/>
</dbReference>
<dbReference type="GO" id="GO:0030258">
    <property type="term" value="P:lipid modification"/>
    <property type="evidence" value="ECO:0007669"/>
    <property type="project" value="TreeGrafter"/>
</dbReference>
<dbReference type="GO" id="GO:0016020">
    <property type="term" value="C:membrane"/>
    <property type="evidence" value="ECO:0007669"/>
    <property type="project" value="UniProtKB-SubCell"/>
</dbReference>
<accession>A0AAW2YSQ5</accession>
<feature type="transmembrane region" description="Helical" evidence="7">
    <location>
        <begin position="420"/>
        <end position="444"/>
    </location>
</feature>
<gene>
    <name evidence="8" type="ORF">AKO1_011002</name>
</gene>
<comment type="caution">
    <text evidence="8">The sequence shown here is derived from an EMBL/GenBank/DDBJ whole genome shotgun (WGS) entry which is preliminary data.</text>
</comment>
<proteinExistence type="predicted"/>
<dbReference type="InterPro" id="IPR004299">
    <property type="entry name" value="MBOAT_fam"/>
</dbReference>
<feature type="transmembrane region" description="Helical" evidence="7">
    <location>
        <begin position="238"/>
        <end position="256"/>
    </location>
</feature>
<feature type="transmembrane region" description="Helical" evidence="7">
    <location>
        <begin position="85"/>
        <end position="108"/>
    </location>
</feature>
<keyword evidence="6 8" id="KW-0012">Acyltransferase</keyword>
<feature type="transmembrane region" description="Helical" evidence="7">
    <location>
        <begin position="358"/>
        <end position="385"/>
    </location>
</feature>
<protein>
    <submittedName>
        <fullName evidence="8">Lysophospholipid acyltransferase</fullName>
    </submittedName>
</protein>
<feature type="transmembrane region" description="Helical" evidence="7">
    <location>
        <begin position="456"/>
        <end position="474"/>
    </location>
</feature>
<organism evidence="8 9">
    <name type="scientific">Acrasis kona</name>
    <dbReference type="NCBI Taxonomy" id="1008807"/>
    <lineage>
        <taxon>Eukaryota</taxon>
        <taxon>Discoba</taxon>
        <taxon>Heterolobosea</taxon>
        <taxon>Tetramitia</taxon>
        <taxon>Eutetramitia</taxon>
        <taxon>Acrasidae</taxon>
        <taxon>Acrasis</taxon>
    </lineage>
</organism>
<evidence type="ECO:0000313" key="8">
    <source>
        <dbReference type="EMBL" id="KAL0480438.1"/>
    </source>
</evidence>
<sequence length="491" mass="56366">MNSSSTWEERVLYLSGEIYNHTLPYTSLIGEPIAPIFQPFYDGLDALANTMGLTSGSIMYIVFLVMSFPLGIITRYLPTGNTRHVFSLFWGVLFSFVAFKWLAIHSIIQPLVVYFVLMCTTSHHTCSHLYRMTVDYGGWTLDFSTLQMLCTLKTISVAFNYSDGGRSAPKTDNPEALKAFATFKRNSIDRVPNPLEYFGHLFFFPSVISGPIHEFTAYKRWANSKDLPVEVPLVLKKVSLSLLNIAIFVLVAPYFTRANLVEPTLSQLTFLEKVFYTVGATTFCRTKYYVAWFLGEGACIAAGFGYNPEKNNWTDIEQAHFRHVEFGTTIRELIAGWNIGVSKWLRNYVYSRVRSQKLFFTFLISAFWHGLYPGYYLMWICFSIASSVHRTLHKRLRPIIFQNSKDHPEDLSREPFVVKAIYHAGAFVLTHLAFSYFAASFHILDLKESMHWYKEMYFCGHIGLLLYYVIANALPQPPRKPVVVEETKKTK</sequence>
<name>A0AAW2YSQ5_9EUKA</name>
<dbReference type="Proteomes" id="UP001431209">
    <property type="component" value="Unassembled WGS sequence"/>
</dbReference>
<evidence type="ECO:0000256" key="4">
    <source>
        <dbReference type="ARBA" id="ARBA00022989"/>
    </source>
</evidence>